<evidence type="ECO:0000313" key="2">
    <source>
        <dbReference type="EMBL" id="KAL3109707.1"/>
    </source>
</evidence>
<gene>
    <name evidence="2" type="ORF">niasHT_018118</name>
</gene>
<keyword evidence="3" id="KW-1185">Reference proteome</keyword>
<reference evidence="2 3" key="1">
    <citation type="submission" date="2024-10" db="EMBL/GenBank/DDBJ databases">
        <authorList>
            <person name="Kim D."/>
        </authorList>
    </citation>
    <scope>NUCLEOTIDE SEQUENCE [LARGE SCALE GENOMIC DNA]</scope>
    <source>
        <strain evidence="2">BH-2024</strain>
    </source>
</reference>
<dbReference type="Proteomes" id="UP001620626">
    <property type="component" value="Unassembled WGS sequence"/>
</dbReference>
<evidence type="ECO:0000313" key="3">
    <source>
        <dbReference type="Proteomes" id="UP001620626"/>
    </source>
</evidence>
<name>A0ABD2L467_9BILA</name>
<organism evidence="2 3">
    <name type="scientific">Heterodera trifolii</name>
    <dbReference type="NCBI Taxonomy" id="157864"/>
    <lineage>
        <taxon>Eukaryota</taxon>
        <taxon>Metazoa</taxon>
        <taxon>Ecdysozoa</taxon>
        <taxon>Nematoda</taxon>
        <taxon>Chromadorea</taxon>
        <taxon>Rhabditida</taxon>
        <taxon>Tylenchina</taxon>
        <taxon>Tylenchomorpha</taxon>
        <taxon>Tylenchoidea</taxon>
        <taxon>Heteroderidae</taxon>
        <taxon>Heteroderinae</taxon>
        <taxon>Heterodera</taxon>
    </lineage>
</organism>
<evidence type="ECO:0000256" key="1">
    <source>
        <dbReference type="SAM" id="MobiDB-lite"/>
    </source>
</evidence>
<dbReference type="AlphaFoldDB" id="A0ABD2L467"/>
<protein>
    <submittedName>
        <fullName evidence="2">Uncharacterized protein</fullName>
    </submittedName>
</protein>
<comment type="caution">
    <text evidence="2">The sequence shown here is derived from an EMBL/GenBank/DDBJ whole genome shotgun (WGS) entry which is preliminary data.</text>
</comment>
<feature type="region of interest" description="Disordered" evidence="1">
    <location>
        <begin position="95"/>
        <end position="138"/>
    </location>
</feature>
<accession>A0ABD2L467</accession>
<feature type="compositionally biased region" description="Basic and acidic residues" evidence="1">
    <location>
        <begin position="116"/>
        <end position="126"/>
    </location>
</feature>
<sequence length="138" mass="15925">MLVETVPKEDLCLMKGFRSIIEITMWGNQEEKRYVDERGRLKFSGVTATLKHLKEVFGLEVPVKKVPYSFAPDGQNTEKAEKMRSVVVPVKFGRLENANSNSGGKNFPVYRPSHSRWSETKPRNDYKQQPPHKKGRFE</sequence>
<proteinExistence type="predicted"/>
<dbReference type="EMBL" id="JBICBT010000558">
    <property type="protein sequence ID" value="KAL3109707.1"/>
    <property type="molecule type" value="Genomic_DNA"/>
</dbReference>